<dbReference type="InterPro" id="IPR052894">
    <property type="entry name" value="AsmA-related"/>
</dbReference>
<dbReference type="Proteomes" id="UP001298424">
    <property type="component" value="Unassembled WGS sequence"/>
</dbReference>
<feature type="domain" description="AsmA" evidence="2">
    <location>
        <begin position="362"/>
        <end position="604"/>
    </location>
</feature>
<dbReference type="InterPro" id="IPR007844">
    <property type="entry name" value="AsmA"/>
</dbReference>
<feature type="transmembrane region" description="Helical" evidence="1">
    <location>
        <begin position="12"/>
        <end position="33"/>
    </location>
</feature>
<dbReference type="RefSeq" id="WP_238748129.1">
    <property type="nucleotide sequence ID" value="NZ_JAKOOW010000033.1"/>
</dbReference>
<keyword evidence="1" id="KW-1133">Transmembrane helix</keyword>
<proteinExistence type="predicted"/>
<dbReference type="EMBL" id="JAKOOW010000033">
    <property type="protein sequence ID" value="MCG6504613.1"/>
    <property type="molecule type" value="Genomic_DNA"/>
</dbReference>
<dbReference type="PANTHER" id="PTHR30441">
    <property type="entry name" value="DUF748 DOMAIN-CONTAINING PROTEIN"/>
    <property type="match status" value="1"/>
</dbReference>
<evidence type="ECO:0000256" key="1">
    <source>
        <dbReference type="SAM" id="Phobius"/>
    </source>
</evidence>
<feature type="domain" description="AsmA" evidence="2">
    <location>
        <begin position="18"/>
        <end position="145"/>
    </location>
</feature>
<protein>
    <submittedName>
        <fullName evidence="3">AsmA family protein</fullName>
    </submittedName>
</protein>
<dbReference type="PANTHER" id="PTHR30441:SF4">
    <property type="entry name" value="PROTEIN ASMA"/>
    <property type="match status" value="1"/>
</dbReference>
<comment type="caution">
    <text evidence="3">The sequence shown here is derived from an EMBL/GenBank/DDBJ whole genome shotgun (WGS) entry which is preliminary data.</text>
</comment>
<evidence type="ECO:0000313" key="4">
    <source>
        <dbReference type="Proteomes" id="UP001298424"/>
    </source>
</evidence>
<evidence type="ECO:0000313" key="3">
    <source>
        <dbReference type="EMBL" id="MCG6504613.1"/>
    </source>
</evidence>
<gene>
    <name evidence="3" type="ORF">MB824_08900</name>
</gene>
<name>A0ABS9NP89_9NEIS</name>
<keyword evidence="1" id="KW-0812">Transmembrane</keyword>
<keyword evidence="1" id="KW-0472">Membrane</keyword>
<sequence length="693" mass="75831">MYAFIHTHGKWIRILTYSALILAAVYIGAYASLYRLSEHDTLQLEAQAALQGKNRTVRFAERIDRRLFPRPTVTLYHAELSEAGGGRTAFEVEEIRIGMAWKSLWDEPEVEKLTLENVRADININDEGVWDIADLFQSAARPSPRFNRVNIRNGTLTLRENGRRWQLGAVDFTMTRADAENQPYTLSARLEEQDLRLDISAAGTVGWDGKTFSLPDLAADFSGEEHSYGFSGSLKSSLRFAGGTPAADKTTLTLNSKRYDSSLNLSADAAAWQNGRATIGNLNAVFTAAEGSRRYNGTLTSPKVSGSGKVWSSDETVFNLNTEAPGQDPLSLKLDGSAQWRDGTLSVPEFKLISQQNGADGRQRFVSEWEGSLKLPASGNWQFQAQGLFDRQPAKIEFSRSGDNIGGSANLAKLNAAPYLDLLQSETAASPYPEWHDRKLKLKVDLALGMLELPGLNVENIAATLNADAEEARFDPLSAELYSGRTSGSFTVRNTVPTEYRLKQNAENVELLPMLQDLLRYSAISGKGRAIFDLSAKGSGRRELLASLSGSLKFDVADGQWLGINLRALAQGLLDKKGGGPTVHTPFSRFELESTIENGISRNTVKARLTDPAVDMSGSGETNLAEGTVSESVLLHNGEGTPPLPVRISGTLDKPTVSLDYQQITAGITDPEAKKKAVQDALSGQWQWLKRQK</sequence>
<keyword evidence="4" id="KW-1185">Reference proteome</keyword>
<reference evidence="3 4" key="1">
    <citation type="submission" date="2022-02" db="EMBL/GenBank/DDBJ databases">
        <title>Genome sequence data of Kingella unionensis sp. nov. strain CICC 24913 (CCUG 75125).</title>
        <authorList>
            <person name="Xiao M."/>
        </authorList>
    </citation>
    <scope>NUCLEOTIDE SEQUENCE [LARGE SCALE GENOMIC DNA]</scope>
    <source>
        <strain evidence="3 4">CICC 24913</strain>
    </source>
</reference>
<evidence type="ECO:0000259" key="2">
    <source>
        <dbReference type="Pfam" id="PF05170"/>
    </source>
</evidence>
<organism evidence="3 4">
    <name type="scientific">Kingella pumchi</name>
    <dbReference type="NCBI Taxonomy" id="2779506"/>
    <lineage>
        <taxon>Bacteria</taxon>
        <taxon>Pseudomonadati</taxon>
        <taxon>Pseudomonadota</taxon>
        <taxon>Betaproteobacteria</taxon>
        <taxon>Neisseriales</taxon>
        <taxon>Neisseriaceae</taxon>
        <taxon>Kingella</taxon>
    </lineage>
</organism>
<accession>A0ABS9NP89</accession>
<dbReference type="Pfam" id="PF05170">
    <property type="entry name" value="AsmA"/>
    <property type="match status" value="2"/>
</dbReference>